<accession>A0A3B1CUP2</accession>
<protein>
    <recommendedName>
        <fullName evidence="2">GIY-YIG domain-containing protein</fullName>
    </recommendedName>
</protein>
<dbReference type="InterPro" id="IPR002837">
    <property type="entry name" value="DUF123"/>
</dbReference>
<dbReference type="EMBL" id="UOGB01000253">
    <property type="protein sequence ID" value="VAX22845.1"/>
    <property type="molecule type" value="Genomic_DNA"/>
</dbReference>
<evidence type="ECO:0000313" key="1">
    <source>
        <dbReference type="EMBL" id="VAX22845.1"/>
    </source>
</evidence>
<dbReference type="CDD" id="cd10441">
    <property type="entry name" value="GIY-YIG_COG1833"/>
    <property type="match status" value="1"/>
</dbReference>
<name>A0A3B1CUP2_9ZZZZ</name>
<organism evidence="1">
    <name type="scientific">hydrothermal vent metagenome</name>
    <dbReference type="NCBI Taxonomy" id="652676"/>
    <lineage>
        <taxon>unclassified sequences</taxon>
        <taxon>metagenomes</taxon>
        <taxon>ecological metagenomes</taxon>
    </lineage>
</organism>
<reference evidence="1" key="1">
    <citation type="submission" date="2018-06" db="EMBL/GenBank/DDBJ databases">
        <authorList>
            <person name="Zhirakovskaya E."/>
        </authorList>
    </citation>
    <scope>NUCLEOTIDE SEQUENCE</scope>
</reference>
<dbReference type="PANTHER" id="PTHR37460:SF1">
    <property type="entry name" value="ENDONUCLEASE III"/>
    <property type="match status" value="1"/>
</dbReference>
<gene>
    <name evidence="1" type="ORF">MNBD_NITROSPINAE03-2063</name>
</gene>
<sequence>MSQDDVDTSDSGLYAIIMSLNRPVKVRVGALGMVMFERGAYLYIGSARRYLKKRIERHRRRKKPLRWHIDYFRKVSRWEFPVSFTGHSGECELARLVEQAVGGSIARSRFGSSDCRCPGHLIHTTMDIKIVSANLDALKRRGGF</sequence>
<dbReference type="Pfam" id="PF01986">
    <property type="entry name" value="DUF123"/>
    <property type="match status" value="1"/>
</dbReference>
<evidence type="ECO:0008006" key="2">
    <source>
        <dbReference type="Google" id="ProtNLM"/>
    </source>
</evidence>
<dbReference type="AlphaFoldDB" id="A0A3B1CUP2"/>
<dbReference type="PANTHER" id="PTHR37460">
    <property type="entry name" value="ENDONUCLEASE III"/>
    <property type="match status" value="1"/>
</dbReference>
<proteinExistence type="predicted"/>